<organism evidence="6 7">
    <name type="scientific">Polyplax serrata</name>
    <name type="common">Common mouse louse</name>
    <dbReference type="NCBI Taxonomy" id="468196"/>
    <lineage>
        <taxon>Eukaryota</taxon>
        <taxon>Metazoa</taxon>
        <taxon>Ecdysozoa</taxon>
        <taxon>Arthropoda</taxon>
        <taxon>Hexapoda</taxon>
        <taxon>Insecta</taxon>
        <taxon>Pterygota</taxon>
        <taxon>Neoptera</taxon>
        <taxon>Paraneoptera</taxon>
        <taxon>Psocodea</taxon>
        <taxon>Troctomorpha</taxon>
        <taxon>Phthiraptera</taxon>
        <taxon>Anoplura</taxon>
        <taxon>Polyplacidae</taxon>
        <taxon>Polyplax</taxon>
    </lineage>
</organism>
<protein>
    <submittedName>
        <fullName evidence="6">Uncharacterized protein</fullName>
    </submittedName>
</protein>
<dbReference type="SUPFAM" id="SSF143870">
    <property type="entry name" value="PF0523-like"/>
    <property type="match status" value="1"/>
</dbReference>
<dbReference type="GO" id="GO:0005829">
    <property type="term" value="C:cytosol"/>
    <property type="evidence" value="ECO:0007669"/>
    <property type="project" value="TreeGrafter"/>
</dbReference>
<dbReference type="AlphaFoldDB" id="A0AAN8SC81"/>
<name>A0AAN8SC81_POLSC</name>
<dbReference type="Proteomes" id="UP001372834">
    <property type="component" value="Unassembled WGS sequence"/>
</dbReference>
<dbReference type="GO" id="GO:0000408">
    <property type="term" value="C:EKC/KEOPS complex"/>
    <property type="evidence" value="ECO:0007669"/>
    <property type="project" value="TreeGrafter"/>
</dbReference>
<evidence type="ECO:0000256" key="2">
    <source>
        <dbReference type="ARBA" id="ARBA00005546"/>
    </source>
</evidence>
<keyword evidence="4 5" id="KW-0539">Nucleus</keyword>
<comment type="caution">
    <text evidence="6">The sequence shown here is derived from an EMBL/GenBank/DDBJ whole genome shotgun (WGS) entry which is preliminary data.</text>
</comment>
<dbReference type="NCBIfam" id="NF011465">
    <property type="entry name" value="PRK14886.1-1"/>
    <property type="match status" value="1"/>
</dbReference>
<evidence type="ECO:0000256" key="5">
    <source>
        <dbReference type="RuleBase" id="RU004398"/>
    </source>
</evidence>
<evidence type="ECO:0000313" key="6">
    <source>
        <dbReference type="EMBL" id="KAK6643087.1"/>
    </source>
</evidence>
<dbReference type="InterPro" id="IPR013926">
    <property type="entry name" value="CGI121/TPRKB"/>
</dbReference>
<dbReference type="GO" id="GO:0002949">
    <property type="term" value="P:tRNA threonylcarbamoyladenosine modification"/>
    <property type="evidence" value="ECO:0007669"/>
    <property type="project" value="TreeGrafter"/>
</dbReference>
<dbReference type="EMBL" id="JAWJWE010000002">
    <property type="protein sequence ID" value="KAK6643087.1"/>
    <property type="molecule type" value="Genomic_DNA"/>
</dbReference>
<evidence type="ECO:0000256" key="4">
    <source>
        <dbReference type="ARBA" id="ARBA00023242"/>
    </source>
</evidence>
<dbReference type="PANTHER" id="PTHR15840">
    <property type="entry name" value="CGI-121 FAMILY MEMBER"/>
    <property type="match status" value="1"/>
</dbReference>
<reference evidence="6 7" key="1">
    <citation type="submission" date="2023-10" db="EMBL/GenBank/DDBJ databases">
        <title>Genomes of two closely related lineages of the louse Polyplax serrata with different host specificities.</title>
        <authorList>
            <person name="Martinu J."/>
            <person name="Tarabai H."/>
            <person name="Stefka J."/>
            <person name="Hypsa V."/>
        </authorList>
    </citation>
    <scope>NUCLEOTIDE SEQUENCE [LARGE SCALE GENOMIC DNA]</scope>
    <source>
        <strain evidence="6">HR10_N</strain>
    </source>
</reference>
<dbReference type="InterPro" id="IPR036504">
    <property type="entry name" value="CGI121/TPRKB_sf"/>
</dbReference>
<sequence>MKVISLEDSNTNIRLFLLKNVKDVKSLKEKIISGELDCCAVKPSLIINCFQIVVAANKAAINEKIGKLATKCLNTELLFNLSISRNITQSLNTFGIGEKDEHILIVIFEKKGESKFDCMKDYFQGEICDAEEINQFSDIKLIKKTYKITDKELEVSQLLDSIVSRIATKDLGSF</sequence>
<gene>
    <name evidence="6" type="ORF">RUM43_004590</name>
</gene>
<dbReference type="Gene3D" id="3.30.2380.10">
    <property type="entry name" value="CGI121/TPRKB"/>
    <property type="match status" value="1"/>
</dbReference>
<evidence type="ECO:0000256" key="3">
    <source>
        <dbReference type="ARBA" id="ARBA00022694"/>
    </source>
</evidence>
<keyword evidence="3" id="KW-0819">tRNA processing</keyword>
<comment type="subcellular location">
    <subcellularLocation>
        <location evidence="1">Nucleus</location>
    </subcellularLocation>
</comment>
<dbReference type="PANTHER" id="PTHR15840:SF10">
    <property type="entry name" value="EKC_KEOPS COMPLEX SUBUNIT TPRKB"/>
    <property type="match status" value="1"/>
</dbReference>
<comment type="similarity">
    <text evidence="2 5">Belongs to the CGI121/TPRKB family.</text>
</comment>
<proteinExistence type="inferred from homology"/>
<dbReference type="GO" id="GO:0005634">
    <property type="term" value="C:nucleus"/>
    <property type="evidence" value="ECO:0007669"/>
    <property type="project" value="UniProtKB-SubCell"/>
</dbReference>
<evidence type="ECO:0000256" key="1">
    <source>
        <dbReference type="ARBA" id="ARBA00004123"/>
    </source>
</evidence>
<dbReference type="Pfam" id="PF08617">
    <property type="entry name" value="CGI-121"/>
    <property type="match status" value="1"/>
</dbReference>
<evidence type="ECO:0000313" key="7">
    <source>
        <dbReference type="Proteomes" id="UP001372834"/>
    </source>
</evidence>
<accession>A0AAN8SC81</accession>